<feature type="region of interest" description="Disordered" evidence="2">
    <location>
        <begin position="566"/>
        <end position="590"/>
    </location>
</feature>
<keyword evidence="3" id="KW-1185">Reference proteome</keyword>
<evidence type="ECO:0000256" key="2">
    <source>
        <dbReference type="SAM" id="MobiDB-lite"/>
    </source>
</evidence>
<reference evidence="4" key="1">
    <citation type="submission" date="2016-11" db="UniProtKB">
        <authorList>
            <consortium name="WormBaseParasite"/>
        </authorList>
    </citation>
    <scope>IDENTIFICATION</scope>
</reference>
<dbReference type="AlphaFoldDB" id="A0A1I8H7F1"/>
<evidence type="ECO:0000313" key="4">
    <source>
        <dbReference type="WBParaSite" id="maker-uti_cns_0004622-snap-gene-0.27-mRNA-1"/>
    </source>
</evidence>
<dbReference type="Proteomes" id="UP000095280">
    <property type="component" value="Unplaced"/>
</dbReference>
<evidence type="ECO:0000256" key="1">
    <source>
        <dbReference type="SAM" id="Coils"/>
    </source>
</evidence>
<feature type="coiled-coil region" evidence="1">
    <location>
        <begin position="140"/>
        <end position="181"/>
    </location>
</feature>
<keyword evidence="1" id="KW-0175">Coiled coil</keyword>
<evidence type="ECO:0000313" key="3">
    <source>
        <dbReference type="Proteomes" id="UP000095280"/>
    </source>
</evidence>
<organism evidence="3 4">
    <name type="scientific">Macrostomum lignano</name>
    <dbReference type="NCBI Taxonomy" id="282301"/>
    <lineage>
        <taxon>Eukaryota</taxon>
        <taxon>Metazoa</taxon>
        <taxon>Spiralia</taxon>
        <taxon>Lophotrochozoa</taxon>
        <taxon>Platyhelminthes</taxon>
        <taxon>Rhabditophora</taxon>
        <taxon>Macrostomorpha</taxon>
        <taxon>Macrostomida</taxon>
        <taxon>Macrostomidae</taxon>
        <taxon>Macrostomum</taxon>
    </lineage>
</organism>
<feature type="region of interest" description="Disordered" evidence="2">
    <location>
        <begin position="184"/>
        <end position="204"/>
    </location>
</feature>
<feature type="region of interest" description="Disordered" evidence="2">
    <location>
        <begin position="1"/>
        <end position="56"/>
    </location>
</feature>
<name>A0A1I8H7F1_9PLAT</name>
<dbReference type="WBParaSite" id="maker-uti_cns_0004622-snap-gene-0.27-mRNA-1">
    <property type="protein sequence ID" value="maker-uti_cns_0004622-snap-gene-0.27-mRNA-1"/>
    <property type="gene ID" value="maker-uti_cns_0004622-snap-gene-0.27"/>
</dbReference>
<feature type="compositionally biased region" description="Low complexity" evidence="2">
    <location>
        <begin position="190"/>
        <end position="204"/>
    </location>
</feature>
<sequence>MAETKLMLAPSPSPSPSSNMSKTAAAAVKPKNRRKRESEFASDTDTDSDADGSTVDLSVGEFAKLGRAMQELRAIHAALRRQRRQLRAREAALAARESAAVAEAEAAAVSAARAEADERARLELRLLASEEAGASARRECARLRDAFKSARESSAQLRRQLAEAEAERDRLARAERSHRARLANLGADNSSAISSSPSAAAPPSARRRCCVDAAGSSGVDVGVQTPAKWMAAAVAAAEAEAAARAATAALQLAESLISWDNSVGRLAWSPIPSSPSTPTPSPRPVDAEAALRCMPPLVELLQQRLGSPSTRQRSQKTHSVTLATASASLRFLHRLLSTAELGGAGQRVSGAACVRQLAESLAQRLLPRRDRVECDQLLLLACLLILRASIGDFEARQRAVEALRKRLLESREARRVAVRSLDGGHWLLLAVLQSAEAPAHHWPAAHQRALLDAALCLACDAEFGAEFLRQLVDGRIDNGVDGGGDTATRLAVGLLRVGAGVDRGVQERAAVLLQKARRYVGASRRHNRRHFLAPAAAAEARRLLAGVGPDDDFLAVNLRAILRPGGAEADEEEESASVRGDANSDEGQGGDLSARCNVLAQVFLRDWFENLPSVDTGLVIFATLIGVESMPADR</sequence>
<feature type="compositionally biased region" description="Acidic residues" evidence="2">
    <location>
        <begin position="40"/>
        <end position="50"/>
    </location>
</feature>
<proteinExistence type="predicted"/>
<protein>
    <submittedName>
        <fullName evidence="4">ANK_REP_REGION domain-containing protein</fullName>
    </submittedName>
</protein>
<accession>A0A1I8H7F1</accession>